<keyword evidence="7" id="KW-0175">Coiled coil</keyword>
<dbReference type="GO" id="GO:0006890">
    <property type="term" value="P:retrograde vesicle-mediated transport, Golgi to endoplasmic reticulum"/>
    <property type="evidence" value="ECO:0007669"/>
    <property type="project" value="TreeGrafter"/>
</dbReference>
<protein>
    <submittedName>
        <fullName evidence="10">Syntaxin 18</fullName>
    </submittedName>
</protein>
<evidence type="ECO:0000256" key="4">
    <source>
        <dbReference type="ARBA" id="ARBA00022692"/>
    </source>
</evidence>
<sequence>MPQGAVQALERENDDLAQELRGLSQGVFEVERTMQEVSALNSAFTQQVLSQASTVEQLYREAVDASERVEQGNESLRKASKLNASTRLYIVLIYCIAIFGVLFLDRYS</sequence>
<comment type="similarity">
    <text evidence="2">Belongs to the syntaxin family.</text>
</comment>
<comment type="subcellular location">
    <subcellularLocation>
        <location evidence="1">Membrane</location>
        <topology evidence="1">Single-pass type IV membrane protein</topology>
    </subcellularLocation>
</comment>
<dbReference type="EMBL" id="GBEZ01015176">
    <property type="protein sequence ID" value="JAC70966.1"/>
    <property type="molecule type" value="Transcribed_RNA"/>
</dbReference>
<feature type="non-terminal residue" evidence="10">
    <location>
        <position position="108"/>
    </location>
</feature>
<dbReference type="GO" id="GO:0015031">
    <property type="term" value="P:protein transport"/>
    <property type="evidence" value="ECO:0007669"/>
    <property type="project" value="UniProtKB-KW"/>
</dbReference>
<dbReference type="GO" id="GO:0005783">
    <property type="term" value="C:endoplasmic reticulum"/>
    <property type="evidence" value="ECO:0007669"/>
    <property type="project" value="TreeGrafter"/>
</dbReference>
<evidence type="ECO:0000256" key="7">
    <source>
        <dbReference type="ARBA" id="ARBA00023054"/>
    </source>
</evidence>
<keyword evidence="5" id="KW-0653">Protein transport</keyword>
<dbReference type="Gene3D" id="1.20.5.110">
    <property type="match status" value="1"/>
</dbReference>
<evidence type="ECO:0000313" key="10">
    <source>
        <dbReference type="EMBL" id="JAC65619.1"/>
    </source>
</evidence>
<keyword evidence="6 9" id="KW-1133">Transmembrane helix</keyword>
<dbReference type="PANTHER" id="PTHR15959:SF0">
    <property type="entry name" value="SYNTAXIN-18"/>
    <property type="match status" value="1"/>
</dbReference>
<evidence type="ECO:0000256" key="1">
    <source>
        <dbReference type="ARBA" id="ARBA00004211"/>
    </source>
</evidence>
<keyword evidence="8 9" id="KW-0472">Membrane</keyword>
<evidence type="ECO:0000256" key="6">
    <source>
        <dbReference type="ARBA" id="ARBA00022989"/>
    </source>
</evidence>
<evidence type="ECO:0000313" key="11">
    <source>
        <dbReference type="EMBL" id="JAC70966.1"/>
    </source>
</evidence>
<accession>A0A061R4I8</accession>
<dbReference type="AlphaFoldDB" id="A0A061R4I8"/>
<keyword evidence="4 9" id="KW-0812">Transmembrane</keyword>
<evidence type="ECO:0000256" key="9">
    <source>
        <dbReference type="SAM" id="Phobius"/>
    </source>
</evidence>
<evidence type="ECO:0000256" key="3">
    <source>
        <dbReference type="ARBA" id="ARBA00022448"/>
    </source>
</evidence>
<dbReference type="GO" id="GO:0031201">
    <property type="term" value="C:SNARE complex"/>
    <property type="evidence" value="ECO:0007669"/>
    <property type="project" value="TreeGrafter"/>
</dbReference>
<organism evidence="10">
    <name type="scientific">Tetraselmis sp. GSL018</name>
    <dbReference type="NCBI Taxonomy" id="582737"/>
    <lineage>
        <taxon>Eukaryota</taxon>
        <taxon>Viridiplantae</taxon>
        <taxon>Chlorophyta</taxon>
        <taxon>core chlorophytes</taxon>
        <taxon>Chlorodendrophyceae</taxon>
        <taxon>Chlorodendrales</taxon>
        <taxon>Chlorodendraceae</taxon>
        <taxon>Tetraselmis</taxon>
    </lineage>
</organism>
<evidence type="ECO:0000256" key="8">
    <source>
        <dbReference type="ARBA" id="ARBA00023136"/>
    </source>
</evidence>
<dbReference type="EMBL" id="GBEZ01021105">
    <property type="protein sequence ID" value="JAC65619.1"/>
    <property type="molecule type" value="Transcribed_RNA"/>
</dbReference>
<keyword evidence="3" id="KW-0813">Transport</keyword>
<evidence type="ECO:0000256" key="2">
    <source>
        <dbReference type="ARBA" id="ARBA00009063"/>
    </source>
</evidence>
<dbReference type="PANTHER" id="PTHR15959">
    <property type="entry name" value="SYNTAXIN-18"/>
    <property type="match status" value="1"/>
</dbReference>
<name>A0A061R4I8_9CHLO</name>
<reference evidence="10" key="1">
    <citation type="submission" date="2014-05" db="EMBL/GenBank/DDBJ databases">
        <title>The transcriptome of the halophilic microalga Tetraselmis sp. GSL018 isolated from the Great Salt Lake, Utah.</title>
        <authorList>
            <person name="Jinkerson R.E."/>
            <person name="D'Adamo S."/>
            <person name="Posewitz M.C."/>
        </authorList>
    </citation>
    <scope>NUCLEOTIDE SEQUENCE</scope>
    <source>
        <strain evidence="10">GSL018</strain>
    </source>
</reference>
<dbReference type="SUPFAM" id="SSF58038">
    <property type="entry name" value="SNARE fusion complex"/>
    <property type="match status" value="1"/>
</dbReference>
<gene>
    <name evidence="10" type="primary">STX18</name>
    <name evidence="10" type="ORF">TSPGSL018_15641</name>
    <name evidence="11" type="ORF">TSPGSL018_2995</name>
</gene>
<evidence type="ECO:0000256" key="5">
    <source>
        <dbReference type="ARBA" id="ARBA00022927"/>
    </source>
</evidence>
<proteinExistence type="inferred from homology"/>
<feature type="transmembrane region" description="Helical" evidence="9">
    <location>
        <begin position="86"/>
        <end position="104"/>
    </location>
</feature>